<name>A0ABS3JC34_9BACT</name>
<sequence length="159" mass="18397">MPIHRARCRFIMGIDPDVDNSGLLVYDRQAVKWYADELDLFALIAWIQKEFNPADLDTIIEAGWKNPSYHHVATFNPRFKVMSEKNKLAFIARAAMDVGENFNVGKQIDKRLKQLSYNTTLVAPVSAKLNAAEFMRRTKLEHGYNETIRDAYRTMEPFI</sequence>
<dbReference type="EMBL" id="JAFMYW010000001">
    <property type="protein sequence ID" value="MBO0947555.1"/>
    <property type="molecule type" value="Genomic_DNA"/>
</dbReference>
<accession>A0ABS3JC34</accession>
<reference evidence="1 2" key="1">
    <citation type="submission" date="2021-03" db="EMBL/GenBank/DDBJ databases">
        <title>Fibrella sp. HMF5405 genome sequencing and assembly.</title>
        <authorList>
            <person name="Kang H."/>
            <person name="Kim H."/>
            <person name="Bae S."/>
            <person name="Joh K."/>
        </authorList>
    </citation>
    <scope>NUCLEOTIDE SEQUENCE [LARGE SCALE GENOMIC DNA]</scope>
    <source>
        <strain evidence="1 2">HMF5405</strain>
    </source>
</reference>
<protein>
    <recommendedName>
        <fullName evidence="3">RuvC-like resolvase</fullName>
    </recommendedName>
</protein>
<dbReference type="RefSeq" id="WP_207327463.1">
    <property type="nucleotide sequence ID" value="NZ_JAFMYW010000001.1"/>
</dbReference>
<comment type="caution">
    <text evidence="1">The sequence shown here is derived from an EMBL/GenBank/DDBJ whole genome shotgun (WGS) entry which is preliminary data.</text>
</comment>
<evidence type="ECO:0000313" key="2">
    <source>
        <dbReference type="Proteomes" id="UP000664628"/>
    </source>
</evidence>
<keyword evidence="2" id="KW-1185">Reference proteome</keyword>
<dbReference type="Proteomes" id="UP000664628">
    <property type="component" value="Unassembled WGS sequence"/>
</dbReference>
<evidence type="ECO:0008006" key="3">
    <source>
        <dbReference type="Google" id="ProtNLM"/>
    </source>
</evidence>
<evidence type="ECO:0000313" key="1">
    <source>
        <dbReference type="EMBL" id="MBO0947555.1"/>
    </source>
</evidence>
<organism evidence="1 2">
    <name type="scientific">Fibrella forsythiae</name>
    <dbReference type="NCBI Taxonomy" id="2817061"/>
    <lineage>
        <taxon>Bacteria</taxon>
        <taxon>Pseudomonadati</taxon>
        <taxon>Bacteroidota</taxon>
        <taxon>Cytophagia</taxon>
        <taxon>Cytophagales</taxon>
        <taxon>Spirosomataceae</taxon>
        <taxon>Fibrella</taxon>
    </lineage>
</organism>
<proteinExistence type="predicted"/>
<gene>
    <name evidence="1" type="ORF">J2I46_03115</name>
</gene>